<evidence type="ECO:0000259" key="1">
    <source>
        <dbReference type="PROSITE" id="PS50280"/>
    </source>
</evidence>
<dbReference type="Pfam" id="PF00856">
    <property type="entry name" value="SET"/>
    <property type="match status" value="1"/>
</dbReference>
<protein>
    <recommendedName>
        <fullName evidence="1">SET domain-containing protein</fullName>
    </recommendedName>
</protein>
<dbReference type="PROSITE" id="PS50280">
    <property type="entry name" value="SET"/>
    <property type="match status" value="1"/>
</dbReference>
<dbReference type="InterPro" id="IPR001214">
    <property type="entry name" value="SET_dom"/>
</dbReference>
<dbReference type="GO" id="GO:0005700">
    <property type="term" value="C:polytene chromosome"/>
    <property type="evidence" value="ECO:0007669"/>
    <property type="project" value="TreeGrafter"/>
</dbReference>
<dbReference type="GO" id="GO:0043516">
    <property type="term" value="P:regulation of DNA damage response, signal transduction by p53 class mediator"/>
    <property type="evidence" value="ECO:0007669"/>
    <property type="project" value="TreeGrafter"/>
</dbReference>
<sequence>MSTKRTAAIKEAGNGIKANTYCGSGIDQPGFELLKISNQIGYGVVTKIMFKAGDFLLEYAGDRISKRDALQREKRYKKEGLGCYIFYDIEGVRKKFCIDATSDNQLCRYVNDSPEEHANVKMVRECINNKIYLVLKAKTDLPIGTELRTWNKGLVDGRFSRQK</sequence>
<accession>A0A7M5UPM7</accession>
<dbReference type="AlphaFoldDB" id="A0A7M5UPM7"/>
<dbReference type="InterPro" id="IPR046341">
    <property type="entry name" value="SET_dom_sf"/>
</dbReference>
<dbReference type="OrthoDB" id="5990091at2759"/>
<reference evidence="2" key="1">
    <citation type="submission" date="2021-01" db="UniProtKB">
        <authorList>
            <consortium name="EnsemblMetazoa"/>
        </authorList>
    </citation>
    <scope>IDENTIFICATION</scope>
</reference>
<feature type="domain" description="SET" evidence="1">
    <location>
        <begin position="29"/>
        <end position="152"/>
    </location>
</feature>
<dbReference type="SMART" id="SM00317">
    <property type="entry name" value="SET"/>
    <property type="match status" value="1"/>
</dbReference>
<dbReference type="GO" id="GO:0006357">
    <property type="term" value="P:regulation of transcription by RNA polymerase II"/>
    <property type="evidence" value="ECO:0007669"/>
    <property type="project" value="TreeGrafter"/>
</dbReference>
<keyword evidence="3" id="KW-1185">Reference proteome</keyword>
<dbReference type="EnsemblMetazoa" id="CLYHEMT002184.1">
    <property type="protein sequence ID" value="CLYHEMP002184.1"/>
    <property type="gene ID" value="CLYHEMG002184"/>
</dbReference>
<name>A0A7M5UPM7_9CNID</name>
<evidence type="ECO:0000313" key="2">
    <source>
        <dbReference type="EnsemblMetazoa" id="CLYHEMP002184.1"/>
    </source>
</evidence>
<dbReference type="InterPro" id="IPR051760">
    <property type="entry name" value="KMT5A"/>
</dbReference>
<dbReference type="PANTHER" id="PTHR46167">
    <property type="entry name" value="N-LYSINE METHYLTRANSFERASE KMT5A"/>
    <property type="match status" value="1"/>
</dbReference>
<dbReference type="GO" id="GO:0042799">
    <property type="term" value="F:histone H4K20 methyltransferase activity"/>
    <property type="evidence" value="ECO:0007669"/>
    <property type="project" value="TreeGrafter"/>
</dbReference>
<dbReference type="GO" id="GO:0005634">
    <property type="term" value="C:nucleus"/>
    <property type="evidence" value="ECO:0007669"/>
    <property type="project" value="TreeGrafter"/>
</dbReference>
<dbReference type="Gene3D" id="2.170.270.10">
    <property type="entry name" value="SET domain"/>
    <property type="match status" value="1"/>
</dbReference>
<dbReference type="PANTHER" id="PTHR46167:SF1">
    <property type="entry name" value="N-LYSINE METHYLTRANSFERASE KMT5A"/>
    <property type="match status" value="1"/>
</dbReference>
<dbReference type="SUPFAM" id="SSF82199">
    <property type="entry name" value="SET domain"/>
    <property type="match status" value="1"/>
</dbReference>
<evidence type="ECO:0000313" key="3">
    <source>
        <dbReference type="Proteomes" id="UP000594262"/>
    </source>
</evidence>
<organism evidence="2 3">
    <name type="scientific">Clytia hemisphaerica</name>
    <dbReference type="NCBI Taxonomy" id="252671"/>
    <lineage>
        <taxon>Eukaryota</taxon>
        <taxon>Metazoa</taxon>
        <taxon>Cnidaria</taxon>
        <taxon>Hydrozoa</taxon>
        <taxon>Hydroidolina</taxon>
        <taxon>Leptothecata</taxon>
        <taxon>Obeliida</taxon>
        <taxon>Clytiidae</taxon>
        <taxon>Clytia</taxon>
    </lineage>
</organism>
<proteinExistence type="predicted"/>
<dbReference type="Proteomes" id="UP000594262">
    <property type="component" value="Unplaced"/>
</dbReference>